<evidence type="ECO:0000259" key="12">
    <source>
        <dbReference type="Pfam" id="PF08533"/>
    </source>
</evidence>
<keyword evidence="4 6" id="KW-0378">Hydrolase</keyword>
<feature type="active site" description="Proton donor" evidence="7">
    <location>
        <position position="158"/>
    </location>
</feature>
<evidence type="ECO:0000313" key="14">
    <source>
        <dbReference type="Proteomes" id="UP000199315"/>
    </source>
</evidence>
<feature type="domain" description="Beta-galactosidase C-terminal" evidence="12">
    <location>
        <begin position="627"/>
        <end position="685"/>
    </location>
</feature>
<dbReference type="RefSeq" id="WP_091236640.1">
    <property type="nucleotide sequence ID" value="NZ_FMKA01000037.1"/>
</dbReference>
<keyword evidence="9" id="KW-0862">Zinc</keyword>
<dbReference type="SUPFAM" id="SSF52317">
    <property type="entry name" value="Class I glutamine amidotransferase-like"/>
    <property type="match status" value="1"/>
</dbReference>
<evidence type="ECO:0000259" key="10">
    <source>
        <dbReference type="Pfam" id="PF02449"/>
    </source>
</evidence>
<keyword evidence="9" id="KW-0479">Metal-binding</keyword>
<evidence type="ECO:0000256" key="6">
    <source>
        <dbReference type="PIRNR" id="PIRNR001084"/>
    </source>
</evidence>
<feature type="binding site" evidence="8">
    <location>
        <position position="323"/>
    </location>
    <ligand>
        <name>substrate</name>
    </ligand>
</feature>
<dbReference type="GO" id="GO:0009341">
    <property type="term" value="C:beta-galactosidase complex"/>
    <property type="evidence" value="ECO:0007669"/>
    <property type="project" value="InterPro"/>
</dbReference>
<dbReference type="AlphaFoldDB" id="A0A1D3TY34"/>
<dbReference type="GO" id="GO:0046872">
    <property type="term" value="F:metal ion binding"/>
    <property type="evidence" value="ECO:0007669"/>
    <property type="project" value="UniProtKB-KW"/>
</dbReference>
<protein>
    <recommendedName>
        <fullName evidence="3 6">Beta-galactosidase</fullName>
        <shortName evidence="6">Beta-gal</shortName>
        <ecNumber evidence="3 6">3.2.1.23</ecNumber>
    </recommendedName>
</protein>
<dbReference type="CDD" id="cd03143">
    <property type="entry name" value="A4_beta-galactosidase_middle_domain"/>
    <property type="match status" value="1"/>
</dbReference>
<feature type="binding site" evidence="9">
    <location>
        <position position="163"/>
    </location>
    <ligand>
        <name>Zn(2+)</name>
        <dbReference type="ChEBI" id="CHEBI:29105"/>
    </ligand>
</feature>
<feature type="binding site" evidence="9">
    <location>
        <position position="123"/>
    </location>
    <ligand>
        <name>Zn(2+)</name>
        <dbReference type="ChEBI" id="CHEBI:29105"/>
    </ligand>
</feature>
<dbReference type="EMBL" id="FMKA01000037">
    <property type="protein sequence ID" value="SCP99297.1"/>
    <property type="molecule type" value="Genomic_DNA"/>
</dbReference>
<sequence>MIKKYPPISRKLPHFMHGGDYNPDQWLHYPEILEEDIRLMKLANCNTVAMGIFSWVALEPEEGTFHFDWLDDRIDKLYENGIYTILSTPSGARPAWMSQKYPEVLRVASNRVRNLHGERHNHCYSSPVYREKIRIINTRLAERYSNHPGVVAWHISNEYSGECHCDICQENFRKWLKEKYGSLENLNHAWWSSFWSHTITSWSQIESPSPIGERRTNGLNLDWKRFVTDQTVDFCKHEIKPFKEHNPDMPVTTNMMGTYEGLNYWKFKDVLDRVSWDNYPCWHEEDDNTHIAAFISMVHDMNRSFKGGKPFMLMESTPSVTNWSPVSKLKKPGMHLLSSLHAVAHGSDTVQYFQWRKSRGSSEQYHGAVVDHCGHENTRVFRDVAEVGEVLASLDEVVGTSVNAEVAILFDWENKWAINDAHGPRNCGMKYDETVAMHYKSFWKNGIPVDILDMDCDISDYKLLIAPMLYMVRQGVGEKIERFVENGGTFVGTYWSGIVDENGLCFLGGFPGPLRKVLGIWSEELECLYDHESNHIVFNKENGISLNGEFQCKDFCDLIHTEGAEALAVYKEDFYAGRPAVTVNCVGAGKAYYIASRNGEDFIDGFYGKLIKEAGIKRNLETELPDGVTVQRRSDGENDFIFIMNFGTKERHIKLDDKEYSDLLTGEQNVREINLSLYGMRILKRRVTIQDSVLHSHR</sequence>
<dbReference type="GO" id="GO:0006012">
    <property type="term" value="P:galactose metabolic process"/>
    <property type="evidence" value="ECO:0007669"/>
    <property type="project" value="InterPro"/>
</dbReference>
<feature type="binding site" evidence="9">
    <location>
        <position position="165"/>
    </location>
    <ligand>
        <name>Zn(2+)</name>
        <dbReference type="ChEBI" id="CHEBI:29105"/>
    </ligand>
</feature>
<evidence type="ECO:0000256" key="7">
    <source>
        <dbReference type="PIRSR" id="PIRSR001084-1"/>
    </source>
</evidence>
<dbReference type="STRING" id="1619234.SAMN05421730_10377"/>
<evidence type="ECO:0000256" key="4">
    <source>
        <dbReference type="ARBA" id="ARBA00022801"/>
    </source>
</evidence>
<dbReference type="GO" id="GO:0004565">
    <property type="term" value="F:beta-galactosidase activity"/>
    <property type="evidence" value="ECO:0007669"/>
    <property type="project" value="UniProtKB-EC"/>
</dbReference>
<feature type="domain" description="Glycoside hydrolase family 42 N-terminal" evidence="10">
    <location>
        <begin position="20"/>
        <end position="393"/>
    </location>
</feature>
<feature type="binding site" evidence="8">
    <location>
        <position position="157"/>
    </location>
    <ligand>
        <name>substrate</name>
    </ligand>
</feature>
<evidence type="ECO:0000256" key="8">
    <source>
        <dbReference type="PIRSR" id="PIRSR001084-2"/>
    </source>
</evidence>
<dbReference type="InterPro" id="IPR013738">
    <property type="entry name" value="Beta_galactosidase_Trimer"/>
</dbReference>
<dbReference type="Pfam" id="PF08533">
    <property type="entry name" value="Glyco_hydro_42C"/>
    <property type="match status" value="1"/>
</dbReference>
<name>A0A1D3TY34_9FIRM</name>
<dbReference type="Gene3D" id="3.40.50.880">
    <property type="match status" value="1"/>
</dbReference>
<evidence type="ECO:0000256" key="1">
    <source>
        <dbReference type="ARBA" id="ARBA00001412"/>
    </source>
</evidence>
<dbReference type="Gene3D" id="2.60.40.1180">
    <property type="entry name" value="Golgi alpha-mannosidase II"/>
    <property type="match status" value="1"/>
</dbReference>
<evidence type="ECO:0000256" key="2">
    <source>
        <dbReference type="ARBA" id="ARBA00005940"/>
    </source>
</evidence>
<proteinExistence type="inferred from homology"/>
<dbReference type="PANTHER" id="PTHR36447">
    <property type="entry name" value="BETA-GALACTOSIDASE GANA"/>
    <property type="match status" value="1"/>
</dbReference>
<keyword evidence="5 6" id="KW-0326">Glycosidase</keyword>
<evidence type="ECO:0000256" key="3">
    <source>
        <dbReference type="ARBA" id="ARBA00012756"/>
    </source>
</evidence>
<evidence type="ECO:0000256" key="9">
    <source>
        <dbReference type="PIRSR" id="PIRSR001084-3"/>
    </source>
</evidence>
<dbReference type="OrthoDB" id="9800974at2"/>
<accession>A0A1D3TY34</accession>
<dbReference type="Gene3D" id="3.20.20.80">
    <property type="entry name" value="Glycosidases"/>
    <property type="match status" value="1"/>
</dbReference>
<dbReference type="InterPro" id="IPR029062">
    <property type="entry name" value="Class_I_gatase-like"/>
</dbReference>
<dbReference type="InterPro" id="IPR013529">
    <property type="entry name" value="Glyco_hydro_42_N"/>
</dbReference>
<dbReference type="Proteomes" id="UP000199315">
    <property type="component" value="Unassembled WGS sequence"/>
</dbReference>
<feature type="domain" description="Beta-galactosidase trimerisation" evidence="11">
    <location>
        <begin position="404"/>
        <end position="616"/>
    </location>
</feature>
<dbReference type="InterPro" id="IPR013739">
    <property type="entry name" value="Beta_galactosidase_C"/>
</dbReference>
<comment type="similarity">
    <text evidence="2 6">Belongs to the glycosyl hydrolase 42 family.</text>
</comment>
<dbReference type="PANTHER" id="PTHR36447:SF1">
    <property type="entry name" value="BETA-GALACTOSIDASE GANA"/>
    <property type="match status" value="1"/>
</dbReference>
<dbReference type="InterPro" id="IPR013780">
    <property type="entry name" value="Glyco_hydro_b"/>
</dbReference>
<feature type="binding site" evidence="9">
    <location>
        <position position="168"/>
    </location>
    <ligand>
        <name>Zn(2+)</name>
        <dbReference type="ChEBI" id="CHEBI:29105"/>
    </ligand>
</feature>
<evidence type="ECO:0000259" key="11">
    <source>
        <dbReference type="Pfam" id="PF08532"/>
    </source>
</evidence>
<dbReference type="Pfam" id="PF02449">
    <property type="entry name" value="Glyco_hydro_42"/>
    <property type="match status" value="1"/>
</dbReference>
<reference evidence="13 14" key="1">
    <citation type="submission" date="2016-09" db="EMBL/GenBank/DDBJ databases">
        <authorList>
            <person name="Capua I."/>
            <person name="De Benedictis P."/>
            <person name="Joannis T."/>
            <person name="Lombin L.H."/>
            <person name="Cattoli G."/>
        </authorList>
    </citation>
    <scope>NUCLEOTIDE SEQUENCE [LARGE SCALE GENOMIC DNA]</scope>
    <source>
        <strain evidence="13 14">GluBS11</strain>
    </source>
</reference>
<gene>
    <name evidence="13" type="ORF">SAMN05421730_10377</name>
</gene>
<evidence type="ECO:0000256" key="5">
    <source>
        <dbReference type="ARBA" id="ARBA00023295"/>
    </source>
</evidence>
<keyword evidence="14" id="KW-1185">Reference proteome</keyword>
<feature type="active site" description="Nucleophile" evidence="7">
    <location>
        <position position="315"/>
    </location>
</feature>
<dbReference type="EC" id="3.2.1.23" evidence="3 6"/>
<dbReference type="SUPFAM" id="SSF51445">
    <property type="entry name" value="(Trans)glycosidases"/>
    <property type="match status" value="1"/>
</dbReference>
<organism evidence="13 14">
    <name type="scientific">Anaerobium acetethylicum</name>
    <dbReference type="NCBI Taxonomy" id="1619234"/>
    <lineage>
        <taxon>Bacteria</taxon>
        <taxon>Bacillati</taxon>
        <taxon>Bacillota</taxon>
        <taxon>Clostridia</taxon>
        <taxon>Lachnospirales</taxon>
        <taxon>Lachnospiraceae</taxon>
        <taxon>Anaerobium</taxon>
    </lineage>
</organism>
<dbReference type="InterPro" id="IPR003476">
    <property type="entry name" value="Glyco_hydro_42"/>
</dbReference>
<dbReference type="InterPro" id="IPR017853">
    <property type="entry name" value="GH"/>
</dbReference>
<comment type="catalytic activity">
    <reaction evidence="1 6">
        <text>Hydrolysis of terminal non-reducing beta-D-galactose residues in beta-D-galactosides.</text>
        <dbReference type="EC" id="3.2.1.23"/>
    </reaction>
</comment>
<dbReference type="Pfam" id="PF08532">
    <property type="entry name" value="Glyco_hydro_42M"/>
    <property type="match status" value="1"/>
</dbReference>
<dbReference type="PIRSF" id="PIRSF001084">
    <property type="entry name" value="B-galactosidase"/>
    <property type="match status" value="1"/>
</dbReference>
<evidence type="ECO:0000313" key="13">
    <source>
        <dbReference type="EMBL" id="SCP99297.1"/>
    </source>
</evidence>
<feature type="binding site" evidence="8">
    <location>
        <position position="119"/>
    </location>
    <ligand>
        <name>substrate</name>
    </ligand>
</feature>